<accession>A0A2W5ULJ9</accession>
<organism evidence="1 2">
    <name type="scientific">Corynebacterium kroppenstedtii</name>
    <dbReference type="NCBI Taxonomy" id="161879"/>
    <lineage>
        <taxon>Bacteria</taxon>
        <taxon>Bacillati</taxon>
        <taxon>Actinomycetota</taxon>
        <taxon>Actinomycetes</taxon>
        <taxon>Mycobacteriales</taxon>
        <taxon>Corynebacteriaceae</taxon>
        <taxon>Corynebacterium</taxon>
    </lineage>
</organism>
<reference evidence="1 2" key="1">
    <citation type="submission" date="2017-08" db="EMBL/GenBank/DDBJ databases">
        <title>Infants hospitalized years apart are colonized by the same room-sourced microbial strains.</title>
        <authorList>
            <person name="Brooks B."/>
            <person name="Olm M.R."/>
            <person name="Firek B.A."/>
            <person name="Baker R."/>
            <person name="Thomas B.C."/>
            <person name="Morowitz M.J."/>
            <person name="Banfield J.F."/>
        </authorList>
    </citation>
    <scope>NUCLEOTIDE SEQUENCE [LARGE SCALE GENOMIC DNA]</scope>
    <source>
        <strain evidence="1">S2_003_000_R1_3</strain>
    </source>
</reference>
<protein>
    <submittedName>
        <fullName evidence="1">Uncharacterized protein</fullName>
    </submittedName>
</protein>
<evidence type="ECO:0000313" key="2">
    <source>
        <dbReference type="Proteomes" id="UP000249432"/>
    </source>
</evidence>
<name>A0A2W5ULJ9_9CORY</name>
<dbReference type="InterPro" id="IPR023902">
    <property type="entry name" value="Sporulation_SdpA"/>
</dbReference>
<dbReference type="NCBIfam" id="TIGR04034">
    <property type="entry name" value="export_SdpA"/>
    <property type="match status" value="1"/>
</dbReference>
<comment type="caution">
    <text evidence="1">The sequence shown here is derived from an EMBL/GenBank/DDBJ whole genome shotgun (WGS) entry which is preliminary data.</text>
</comment>
<evidence type="ECO:0000313" key="1">
    <source>
        <dbReference type="EMBL" id="PZR04124.1"/>
    </source>
</evidence>
<dbReference type="EMBL" id="QFRA01000021">
    <property type="protein sequence ID" value="PZR04124.1"/>
    <property type="molecule type" value="Genomic_DNA"/>
</dbReference>
<dbReference type="Proteomes" id="UP000249432">
    <property type="component" value="Unassembled WGS sequence"/>
</dbReference>
<dbReference type="AlphaFoldDB" id="A0A2W5ULJ9"/>
<gene>
    <name evidence="1" type="ORF">DI525_07785</name>
</gene>
<proteinExistence type="predicted"/>
<dbReference type="Pfam" id="PF17418">
    <property type="entry name" value="SdpA"/>
    <property type="match status" value="1"/>
</dbReference>
<sequence>MTTLVVSGLLSLTFFALSIFFTLPSNVISLRDGSGLRTTVVDLAPQNWAFFTKSPRELEYIPYSLENNRMELSTPQTKAENLFGFSRDQRAQGTEIGSLI</sequence>